<evidence type="ECO:0000256" key="11">
    <source>
        <dbReference type="ARBA" id="ARBA00023128"/>
    </source>
</evidence>
<dbReference type="EMBL" id="RBNI01018981">
    <property type="protein sequence ID" value="RUO96974.1"/>
    <property type="molecule type" value="Genomic_DNA"/>
</dbReference>
<keyword evidence="8" id="KW-0999">Mitochondrion inner membrane</keyword>
<evidence type="ECO:0000256" key="1">
    <source>
        <dbReference type="ARBA" id="ARBA00003195"/>
    </source>
</evidence>
<comment type="similarity">
    <text evidence="3">Belongs to the complex I NDUFA1 subunit family.</text>
</comment>
<evidence type="ECO:0000256" key="5">
    <source>
        <dbReference type="ARBA" id="ARBA00022448"/>
    </source>
</evidence>
<comment type="caution">
    <text evidence="14">The sequence shown here is derived from an EMBL/GenBank/DDBJ whole genome shotgun (WGS) entry which is preliminary data.</text>
</comment>
<dbReference type="GO" id="GO:0005743">
    <property type="term" value="C:mitochondrial inner membrane"/>
    <property type="evidence" value="ECO:0007669"/>
    <property type="project" value="UniProtKB-SubCell"/>
</dbReference>
<reference evidence="14 15" key="1">
    <citation type="journal article" date="2018" name="New Phytol.">
        <title>Phylogenomics of Endogonaceae and evolution of mycorrhizas within Mucoromycota.</title>
        <authorList>
            <person name="Chang Y."/>
            <person name="Desiro A."/>
            <person name="Na H."/>
            <person name="Sandor L."/>
            <person name="Lipzen A."/>
            <person name="Clum A."/>
            <person name="Barry K."/>
            <person name="Grigoriev I.V."/>
            <person name="Martin F.M."/>
            <person name="Stajich J.E."/>
            <person name="Smith M.E."/>
            <person name="Bonito G."/>
            <person name="Spatafora J.W."/>
        </authorList>
    </citation>
    <scope>NUCLEOTIDE SEQUENCE [LARGE SCALE GENOMIC DNA]</scope>
    <source>
        <strain evidence="14 15">GMNB39</strain>
    </source>
</reference>
<evidence type="ECO:0000313" key="14">
    <source>
        <dbReference type="EMBL" id="RUO96974.1"/>
    </source>
</evidence>
<sequence>MDDDTKFWLKMERCHINICFYKRQDIFPVMPVPFEALLPFGIIAAMFAVTGTGLSVVKYHANDKKMPRYNLDTWESQMMQRDKQLTGSIRGQTVYTSFPFFEVGSDISSFVSIYDAFH</sequence>
<keyword evidence="11" id="KW-0496">Mitochondrion</keyword>
<proteinExistence type="inferred from homology"/>
<dbReference type="Pfam" id="PF15879">
    <property type="entry name" value="MWFE"/>
    <property type="match status" value="1"/>
</dbReference>
<comment type="subcellular location">
    <subcellularLocation>
        <location evidence="2">Mitochondrion inner membrane</location>
        <topology evidence="2">Single-pass membrane protein</topology>
        <orientation evidence="2">Matrix side</orientation>
    </subcellularLocation>
</comment>
<evidence type="ECO:0000256" key="4">
    <source>
        <dbReference type="ARBA" id="ARBA00016392"/>
    </source>
</evidence>
<evidence type="ECO:0000256" key="7">
    <source>
        <dbReference type="ARBA" id="ARBA00022692"/>
    </source>
</evidence>
<comment type="function">
    <text evidence="1">Accessory subunit of the mitochondrial membrane respiratory chain NADH dehydrogenase (Complex I), that is believed not to be involved in catalysis. Complex I functions in the transfer of electrons from NADH to the respiratory chain. The immediate electron acceptor for the enzyme is believed to be ubiquinone.</text>
</comment>
<keyword evidence="7 13" id="KW-0812">Transmembrane</keyword>
<evidence type="ECO:0000256" key="3">
    <source>
        <dbReference type="ARBA" id="ARBA00009960"/>
    </source>
</evidence>
<dbReference type="Proteomes" id="UP000268093">
    <property type="component" value="Unassembled WGS sequence"/>
</dbReference>
<keyword evidence="9" id="KW-0249">Electron transport</keyword>
<dbReference type="OrthoDB" id="1920692at2759"/>
<evidence type="ECO:0000256" key="8">
    <source>
        <dbReference type="ARBA" id="ARBA00022792"/>
    </source>
</evidence>
<protein>
    <recommendedName>
        <fullName evidence="4">NADH dehydrogenase [ubiquinone] 1 alpha subcomplex subunit 1</fullName>
    </recommendedName>
</protein>
<keyword evidence="10 13" id="KW-1133">Transmembrane helix</keyword>
<accession>A0A433A2R8</accession>
<feature type="transmembrane region" description="Helical" evidence="13">
    <location>
        <begin position="36"/>
        <end position="57"/>
    </location>
</feature>
<keyword evidence="5" id="KW-0813">Transport</keyword>
<dbReference type="PANTHER" id="PTHR17098">
    <property type="entry name" value="NADH-UBIQUINONE OXIDOREDUCTASE MWFE SUBUNIT"/>
    <property type="match status" value="1"/>
</dbReference>
<evidence type="ECO:0000256" key="6">
    <source>
        <dbReference type="ARBA" id="ARBA00022660"/>
    </source>
</evidence>
<evidence type="ECO:0000256" key="13">
    <source>
        <dbReference type="SAM" id="Phobius"/>
    </source>
</evidence>
<dbReference type="PANTHER" id="PTHR17098:SF2">
    <property type="entry name" value="NADH DEHYDROGENASE [UBIQUINONE] 1 ALPHA SUBCOMPLEX SUBUNIT 1"/>
    <property type="match status" value="1"/>
</dbReference>
<name>A0A433A2R8_9FUNG</name>
<dbReference type="AlphaFoldDB" id="A0A433A2R8"/>
<evidence type="ECO:0000256" key="12">
    <source>
        <dbReference type="ARBA" id="ARBA00023136"/>
    </source>
</evidence>
<organism evidence="14 15">
    <name type="scientific">Jimgerdemannia flammicorona</name>
    <dbReference type="NCBI Taxonomy" id="994334"/>
    <lineage>
        <taxon>Eukaryota</taxon>
        <taxon>Fungi</taxon>
        <taxon>Fungi incertae sedis</taxon>
        <taxon>Mucoromycota</taxon>
        <taxon>Mucoromycotina</taxon>
        <taxon>Endogonomycetes</taxon>
        <taxon>Endogonales</taxon>
        <taxon>Endogonaceae</taxon>
        <taxon>Jimgerdemannia</taxon>
    </lineage>
</organism>
<dbReference type="InterPro" id="IPR017384">
    <property type="entry name" value="NADH_Ub_cplx-1_asu_su-1"/>
</dbReference>
<keyword evidence="6" id="KW-0679">Respiratory chain</keyword>
<keyword evidence="15" id="KW-1185">Reference proteome</keyword>
<evidence type="ECO:0000313" key="15">
    <source>
        <dbReference type="Proteomes" id="UP000268093"/>
    </source>
</evidence>
<evidence type="ECO:0000256" key="10">
    <source>
        <dbReference type="ARBA" id="ARBA00022989"/>
    </source>
</evidence>
<gene>
    <name evidence="14" type="ORF">BC936DRAFT_141185</name>
</gene>
<keyword evidence="12 13" id="KW-0472">Membrane</keyword>
<evidence type="ECO:0000256" key="9">
    <source>
        <dbReference type="ARBA" id="ARBA00022982"/>
    </source>
</evidence>
<evidence type="ECO:0000256" key="2">
    <source>
        <dbReference type="ARBA" id="ARBA00004298"/>
    </source>
</evidence>